<comment type="caution">
    <text evidence="1">The sequence shown here is derived from an EMBL/GenBank/DDBJ whole genome shotgun (WGS) entry which is preliminary data.</text>
</comment>
<dbReference type="Proteomes" id="UP001529510">
    <property type="component" value="Unassembled WGS sequence"/>
</dbReference>
<organism evidence="1 2">
    <name type="scientific">Cirrhinus mrigala</name>
    <name type="common">Mrigala</name>
    <dbReference type="NCBI Taxonomy" id="683832"/>
    <lineage>
        <taxon>Eukaryota</taxon>
        <taxon>Metazoa</taxon>
        <taxon>Chordata</taxon>
        <taxon>Craniata</taxon>
        <taxon>Vertebrata</taxon>
        <taxon>Euteleostomi</taxon>
        <taxon>Actinopterygii</taxon>
        <taxon>Neopterygii</taxon>
        <taxon>Teleostei</taxon>
        <taxon>Ostariophysi</taxon>
        <taxon>Cypriniformes</taxon>
        <taxon>Cyprinidae</taxon>
        <taxon>Labeoninae</taxon>
        <taxon>Labeonini</taxon>
        <taxon>Cirrhinus</taxon>
    </lineage>
</organism>
<keyword evidence="2" id="KW-1185">Reference proteome</keyword>
<dbReference type="AlphaFoldDB" id="A0ABD0RG44"/>
<evidence type="ECO:0000313" key="1">
    <source>
        <dbReference type="EMBL" id="KAL0197498.1"/>
    </source>
</evidence>
<accession>A0ABD0RG44</accession>
<dbReference type="EMBL" id="JAMKFB020000003">
    <property type="protein sequence ID" value="KAL0197498.1"/>
    <property type="molecule type" value="Genomic_DNA"/>
</dbReference>
<name>A0ABD0RG44_CIRMR</name>
<sequence length="73" mass="8631">FCGEKAWRISDSVLHCIWILSEQQLDELDPSETRERTGVGWIYRHWLNCKLCSVSTGPVLNHQRHQQKHAVFR</sequence>
<evidence type="ECO:0000313" key="2">
    <source>
        <dbReference type="Proteomes" id="UP001529510"/>
    </source>
</evidence>
<gene>
    <name evidence="1" type="ORF">M9458_006038</name>
</gene>
<reference evidence="1 2" key="1">
    <citation type="submission" date="2024-05" db="EMBL/GenBank/DDBJ databases">
        <title>Genome sequencing and assembly of Indian major carp, Cirrhinus mrigala (Hamilton, 1822).</title>
        <authorList>
            <person name="Mohindra V."/>
            <person name="Chowdhury L.M."/>
            <person name="Lal K."/>
            <person name="Jena J.K."/>
        </authorList>
    </citation>
    <scope>NUCLEOTIDE SEQUENCE [LARGE SCALE GENOMIC DNA]</scope>
    <source>
        <strain evidence="1">CM1030</strain>
        <tissue evidence="1">Blood</tissue>
    </source>
</reference>
<protein>
    <submittedName>
        <fullName evidence="1">Uncharacterized protein</fullName>
    </submittedName>
</protein>
<feature type="non-terminal residue" evidence="1">
    <location>
        <position position="1"/>
    </location>
</feature>
<feature type="non-terminal residue" evidence="1">
    <location>
        <position position="73"/>
    </location>
</feature>
<proteinExistence type="predicted"/>